<accession>A0A6F8YF75</accession>
<dbReference type="EMBL" id="AP022871">
    <property type="protein sequence ID" value="BCB84601.1"/>
    <property type="molecule type" value="Genomic_DNA"/>
</dbReference>
<dbReference type="PANTHER" id="PTHR30146:SF109">
    <property type="entry name" value="HTH-TYPE TRANSCRIPTIONAL REGULATOR GALS"/>
    <property type="match status" value="1"/>
</dbReference>
<dbReference type="SMART" id="SM00354">
    <property type="entry name" value="HTH_LACI"/>
    <property type="match status" value="1"/>
</dbReference>
<dbReference type="SUPFAM" id="SSF53822">
    <property type="entry name" value="Periplasmic binding protein-like I"/>
    <property type="match status" value="1"/>
</dbReference>
<keyword evidence="3" id="KW-0804">Transcription</keyword>
<keyword evidence="1" id="KW-0805">Transcription regulation</keyword>
<dbReference type="InterPro" id="IPR028082">
    <property type="entry name" value="Peripla_BP_I"/>
</dbReference>
<dbReference type="SUPFAM" id="SSF47413">
    <property type="entry name" value="lambda repressor-like DNA-binding domains"/>
    <property type="match status" value="1"/>
</dbReference>
<sequence length="351" mass="37683">MTDQRSRRPGYGPAGRPTLEEVAVAAGVSRATVSRVINAVPTVDPRIRAAVERAIAETGYVPNLAARSLVTRRTDSVALVISEPPGHGAHGTPFLNRLFTDPYLGRVTAGAQEVLRPAGIHLVIIPADPPGHHLVLRYLRQGHVDGVLLISNHSADPLPRQLYDLRVPAVLSARPARPVPHSYVDVDQQAGARMAAEHLLALGRRRLATICGPQDIPPGQERLVGFRAAAGGDVPHVAGDFTRASGEAAARRLIERHPETDGIFVANDLMAEGAVRVLQELGRRVPQDVAVVGFDDSSAALDARPPLTTIHQPVEEMAGEMAQLLLARLRDPRRTPRSVIFSPSLVVRQSA</sequence>
<dbReference type="InterPro" id="IPR000843">
    <property type="entry name" value="HTH_LacI"/>
</dbReference>
<dbReference type="RefSeq" id="WP_232074656.1">
    <property type="nucleotide sequence ID" value="NZ_AP022871.1"/>
</dbReference>
<organism evidence="5 6">
    <name type="scientific">Phytohabitans suffuscus</name>
    <dbReference type="NCBI Taxonomy" id="624315"/>
    <lineage>
        <taxon>Bacteria</taxon>
        <taxon>Bacillati</taxon>
        <taxon>Actinomycetota</taxon>
        <taxon>Actinomycetes</taxon>
        <taxon>Micromonosporales</taxon>
        <taxon>Micromonosporaceae</taxon>
    </lineage>
</organism>
<name>A0A6F8YF75_9ACTN</name>
<dbReference type="KEGG" id="psuu:Psuf_019140"/>
<dbReference type="Gene3D" id="3.40.50.2300">
    <property type="match status" value="2"/>
</dbReference>
<evidence type="ECO:0000259" key="4">
    <source>
        <dbReference type="PROSITE" id="PS50932"/>
    </source>
</evidence>
<reference evidence="5 6" key="2">
    <citation type="submission" date="2020-03" db="EMBL/GenBank/DDBJ databases">
        <authorList>
            <person name="Ichikawa N."/>
            <person name="Kimura A."/>
            <person name="Kitahashi Y."/>
            <person name="Uohara A."/>
        </authorList>
    </citation>
    <scope>NUCLEOTIDE SEQUENCE [LARGE SCALE GENOMIC DNA]</scope>
    <source>
        <strain evidence="5 6">NBRC 105367</strain>
    </source>
</reference>
<dbReference type="PANTHER" id="PTHR30146">
    <property type="entry name" value="LACI-RELATED TRANSCRIPTIONAL REPRESSOR"/>
    <property type="match status" value="1"/>
</dbReference>
<evidence type="ECO:0000256" key="3">
    <source>
        <dbReference type="ARBA" id="ARBA00023163"/>
    </source>
</evidence>
<dbReference type="GO" id="GO:0000976">
    <property type="term" value="F:transcription cis-regulatory region binding"/>
    <property type="evidence" value="ECO:0007669"/>
    <property type="project" value="TreeGrafter"/>
</dbReference>
<gene>
    <name evidence="5" type="ORF">Psuf_019140</name>
</gene>
<dbReference type="PROSITE" id="PS00356">
    <property type="entry name" value="HTH_LACI_1"/>
    <property type="match status" value="1"/>
</dbReference>
<evidence type="ECO:0000256" key="1">
    <source>
        <dbReference type="ARBA" id="ARBA00023015"/>
    </source>
</evidence>
<dbReference type="PROSITE" id="PS50932">
    <property type="entry name" value="HTH_LACI_2"/>
    <property type="match status" value="1"/>
</dbReference>
<dbReference type="Gene3D" id="1.10.260.40">
    <property type="entry name" value="lambda repressor-like DNA-binding domains"/>
    <property type="match status" value="1"/>
</dbReference>
<evidence type="ECO:0000313" key="5">
    <source>
        <dbReference type="EMBL" id="BCB84601.1"/>
    </source>
</evidence>
<proteinExistence type="predicted"/>
<keyword evidence="6" id="KW-1185">Reference proteome</keyword>
<dbReference type="InterPro" id="IPR010982">
    <property type="entry name" value="Lambda_DNA-bd_dom_sf"/>
</dbReference>
<dbReference type="Pfam" id="PF13377">
    <property type="entry name" value="Peripla_BP_3"/>
    <property type="match status" value="1"/>
</dbReference>
<dbReference type="AlphaFoldDB" id="A0A6F8YF75"/>
<evidence type="ECO:0000313" key="6">
    <source>
        <dbReference type="Proteomes" id="UP000503011"/>
    </source>
</evidence>
<dbReference type="Pfam" id="PF00356">
    <property type="entry name" value="LacI"/>
    <property type="match status" value="1"/>
</dbReference>
<dbReference type="PRINTS" id="PR00036">
    <property type="entry name" value="HTHLACI"/>
</dbReference>
<keyword evidence="2" id="KW-0238">DNA-binding</keyword>
<evidence type="ECO:0000256" key="2">
    <source>
        <dbReference type="ARBA" id="ARBA00023125"/>
    </source>
</evidence>
<dbReference type="CDD" id="cd01392">
    <property type="entry name" value="HTH_LacI"/>
    <property type="match status" value="1"/>
</dbReference>
<dbReference type="GO" id="GO:0003700">
    <property type="term" value="F:DNA-binding transcription factor activity"/>
    <property type="evidence" value="ECO:0007669"/>
    <property type="project" value="TreeGrafter"/>
</dbReference>
<dbReference type="Proteomes" id="UP000503011">
    <property type="component" value="Chromosome"/>
</dbReference>
<reference evidence="5 6" key="1">
    <citation type="submission" date="2020-03" db="EMBL/GenBank/DDBJ databases">
        <title>Whole genome shotgun sequence of Phytohabitans suffuscus NBRC 105367.</title>
        <authorList>
            <person name="Komaki H."/>
            <person name="Tamura T."/>
        </authorList>
    </citation>
    <scope>NUCLEOTIDE SEQUENCE [LARGE SCALE GENOMIC DNA]</scope>
    <source>
        <strain evidence="5 6">NBRC 105367</strain>
    </source>
</reference>
<feature type="domain" description="HTH lacI-type" evidence="4">
    <location>
        <begin position="17"/>
        <end position="71"/>
    </location>
</feature>
<dbReference type="CDD" id="cd06267">
    <property type="entry name" value="PBP1_LacI_sugar_binding-like"/>
    <property type="match status" value="1"/>
</dbReference>
<protein>
    <submittedName>
        <fullName evidence="5">LacI family transcriptional regulator</fullName>
    </submittedName>
</protein>
<dbReference type="InterPro" id="IPR046335">
    <property type="entry name" value="LacI/GalR-like_sensor"/>
</dbReference>